<feature type="coiled-coil region" evidence="1">
    <location>
        <begin position="478"/>
        <end position="505"/>
    </location>
</feature>
<dbReference type="AlphaFoldDB" id="D0BLI0"/>
<feature type="coiled-coil region" evidence="1">
    <location>
        <begin position="327"/>
        <end position="354"/>
    </location>
</feature>
<dbReference type="SUPFAM" id="SSF52540">
    <property type="entry name" value="P-loop containing nucleoside triphosphate hydrolases"/>
    <property type="match status" value="1"/>
</dbReference>
<feature type="coiled-coil region" evidence="1">
    <location>
        <begin position="654"/>
        <end position="716"/>
    </location>
</feature>
<reference evidence="3" key="1">
    <citation type="submission" date="2009-09" db="EMBL/GenBank/DDBJ databases">
        <authorList>
            <consortium name="The Broad Institute Genome Sequencing Platform"/>
            <person name="Ward D."/>
            <person name="Feldgarden M."/>
            <person name="Earl A."/>
            <person name="Young S.K."/>
            <person name="Zeng Q."/>
            <person name="Koehrsen M."/>
            <person name="Alvarado L."/>
            <person name="Berlin A."/>
            <person name="Bochicchio J."/>
            <person name="Borenstein D."/>
            <person name="Chapman S.B."/>
            <person name="Chen Z."/>
            <person name="Engels R."/>
            <person name="Freedman E."/>
            <person name="Gellesch M."/>
            <person name="Goldberg J."/>
            <person name="Griggs A."/>
            <person name="Gujja S."/>
            <person name="Heilman E."/>
            <person name="Heiman D."/>
            <person name="Hepburn T."/>
            <person name="Howarth C."/>
            <person name="Jen D."/>
            <person name="Larson L."/>
            <person name="Lewis B."/>
            <person name="Mehta T."/>
            <person name="Park D."/>
            <person name="Pearson M."/>
            <person name="Roberts A."/>
            <person name="Saif S."/>
            <person name="Shea T."/>
            <person name="Shenoy N."/>
            <person name="Sisk P."/>
            <person name="Stolte C."/>
            <person name="Sykes S."/>
            <person name="Thomson T."/>
            <person name="Walk T."/>
            <person name="White J."/>
            <person name="Yandava C."/>
            <person name="Sibley C.D."/>
            <person name="Field T.R."/>
            <person name="Grinwis M."/>
            <person name="Eshaghurshan C.S."/>
            <person name="Surette M.G."/>
            <person name="Haas B."/>
            <person name="Nusbaum C."/>
            <person name="Birren B."/>
        </authorList>
    </citation>
    <scope>NUCLEOTIDE SEQUENCE [LARGE SCALE GENOMIC DNA]</scope>
    <source>
        <strain evidence="3">ATCC 700633</strain>
    </source>
</reference>
<evidence type="ECO:0000313" key="3">
    <source>
        <dbReference type="EMBL" id="EEW93933.1"/>
    </source>
</evidence>
<feature type="domain" description="YhaN AAA" evidence="2">
    <location>
        <begin position="1"/>
        <end position="199"/>
    </location>
</feature>
<protein>
    <recommendedName>
        <fullName evidence="2">YhaN AAA domain-containing protein</fullName>
    </recommendedName>
</protein>
<proteinExistence type="predicted"/>
<accession>D0BLI0</accession>
<dbReference type="eggNOG" id="COG4717">
    <property type="taxonomic scope" value="Bacteria"/>
</dbReference>
<comment type="caution">
    <text evidence="3">The sequence shown here is derived from an EMBL/GenBank/DDBJ whole genome shotgun (WGS) entry which is preliminary data.</text>
</comment>
<dbReference type="Proteomes" id="UP000002939">
    <property type="component" value="Unassembled WGS sequence"/>
</dbReference>
<dbReference type="InterPro" id="IPR027417">
    <property type="entry name" value="P-loop_NTPase"/>
</dbReference>
<name>D0BLI0_9LACT</name>
<feature type="coiled-coil region" evidence="1">
    <location>
        <begin position="197"/>
        <end position="234"/>
    </location>
</feature>
<keyword evidence="1" id="KW-0175">Coiled coil</keyword>
<feature type="coiled-coil region" evidence="1">
    <location>
        <begin position="384"/>
        <end position="411"/>
    </location>
</feature>
<organism evidence="3 4">
    <name type="scientific">Granulicatella elegans ATCC 700633</name>
    <dbReference type="NCBI Taxonomy" id="626369"/>
    <lineage>
        <taxon>Bacteria</taxon>
        <taxon>Bacillati</taxon>
        <taxon>Bacillota</taxon>
        <taxon>Bacilli</taxon>
        <taxon>Lactobacillales</taxon>
        <taxon>Carnobacteriaceae</taxon>
        <taxon>Granulicatella</taxon>
    </lineage>
</organism>
<keyword evidence="4" id="KW-1185">Reference proteome</keyword>
<gene>
    <name evidence="3" type="ORF">HMPREF0446_00815</name>
</gene>
<dbReference type="Gene3D" id="3.40.50.300">
    <property type="entry name" value="P-loop containing nucleotide triphosphate hydrolases"/>
    <property type="match status" value="2"/>
</dbReference>
<dbReference type="PANTHER" id="PTHR41259">
    <property type="entry name" value="DOUBLE-STRAND BREAK REPAIR RAD50 ATPASE, PUTATIVE-RELATED"/>
    <property type="match status" value="1"/>
</dbReference>
<dbReference type="Pfam" id="PF13514">
    <property type="entry name" value="AAA_27"/>
    <property type="match status" value="1"/>
</dbReference>
<evidence type="ECO:0000259" key="2">
    <source>
        <dbReference type="Pfam" id="PF13514"/>
    </source>
</evidence>
<reference evidence="3" key="2">
    <citation type="submission" date="2011-10" db="EMBL/GenBank/DDBJ databases">
        <title>The Genome Sequence of Granulicatella elegans ATCC 700633.</title>
        <authorList>
            <consortium name="The Broad Institute Genome Sequencing Platform"/>
            <consortium name="The Broad Institute Genome Sequencing Center for Infectious Disease"/>
            <person name="Earl A."/>
            <person name="Ward D."/>
            <person name="Feldgarden M."/>
            <person name="Gevers D."/>
            <person name="Sibley C.D."/>
            <person name="Field T.R."/>
            <person name="Grinwis M."/>
            <person name="Eshaghurshan C.S."/>
            <person name="Surette M.G."/>
            <person name="Young S.K."/>
            <person name="Zeng Q."/>
            <person name="Gargeya S."/>
            <person name="Fitzgerald M."/>
            <person name="Haas B."/>
            <person name="Abouelleil A."/>
            <person name="Alvarado L."/>
            <person name="Arachchi H.M."/>
            <person name="Berlin A."/>
            <person name="Brown A."/>
            <person name="Chapman S.B."/>
            <person name="Chen Z."/>
            <person name="Dunbar C."/>
            <person name="Freedman E."/>
            <person name="Gearin G."/>
            <person name="Goldberg J."/>
            <person name="Griggs A."/>
            <person name="Gujja S."/>
            <person name="Heiman D."/>
            <person name="Howarth C."/>
            <person name="Larson L."/>
            <person name="Lui A."/>
            <person name="MacDonald P.J.P."/>
            <person name="Montmayeur A."/>
            <person name="Murphy C."/>
            <person name="Neiman D."/>
            <person name="Pearson M."/>
            <person name="Priest M."/>
            <person name="Roberts A."/>
            <person name="Saif S."/>
            <person name="Shea T."/>
            <person name="Shenoy N."/>
            <person name="Sisk P."/>
            <person name="Stolte C."/>
            <person name="Sykes S."/>
            <person name="Wortman J."/>
            <person name="Nusbaum C."/>
            <person name="Birren B."/>
        </authorList>
    </citation>
    <scope>NUCLEOTIDE SEQUENCE [LARGE SCALE GENOMIC DNA]</scope>
    <source>
        <strain evidence="3">ATCC 700633</strain>
    </source>
</reference>
<dbReference type="HOGENOM" id="CLU_006135_1_0_9"/>
<sequence length="894" mass="106633">MYINRVEIFGYGKWSKVRMDFHHQLQIFQGKNESGKSTLRSFIQHVLFGFPKKVSGKYSYEPQNGGIMGGRIWLDETLEGPLFIERYIKNGKQCFKCETTSGKSLSEDRWQQLLFQIDEKQYAQVFGFNKEQLDQFQFSSMEEIDQFLYSVSLTGSEEWMKLSTKLQKKADSIFTPKAVKRVINQQLHQLDLQMVKIEELAKNNDVYEETLQKAEEIKQEIQRHSLMIQKNQEEERKLQLLQSHWNSYERWKLISKKINFNQEKNWNPEWKYELERNHLDDEWNEQQIHELQQEYHLWKQRHQSDQLLKEDPRWSQLLNISLMEDEIEEKILLRKKLKIELDELQENIQKEEEIWDIHHENIPLEIPKYEIKQLKEKINQQKTLQFEEIELDTKMNRLKEEKEKINHHSKNQNTTDHRFNITGLLIFSGVVTSLASILLLSNPVFRAIGVVIGVMIGLSSWMYEKKSVHTSQFQEYFSARLEEIRDELEKDAIQRKNNKEKLEKISLELFSWKNKYGYADSNITVEQLYQGDVLKSIRYFIEQRQIKEGILQKIEKELTQLQMTWQWVFEVKKEAIPNAIELEWKLLKKMIQEVQNSYQQEILQMNEGLKLQEQIQQLYSDKQLLESQKMSLFKKANVQNAEEFYQKDEAYERNRLLIQEYTQIKQQLQNYLEALEAIKSKEELEQKIESSHHSLLKLLQTNQSLIEEQAQKLQQIQQLATDGTYHEQLIQFELWKAEVEEQLVEWASYLYASKWILESLQKQLPSQTNEVIKVAGHYFNRLTQGRYHGIQMKNMKIVVQKNDENWLFASELSRGTLDQLLVSIRLAFIENLSSKIALPILIDDGFVNFDSERKQIMLQLIKELSSKVQVIYFSLDNEPFTIAETPASLIRLQR</sequence>
<dbReference type="EMBL" id="ACRF02000007">
    <property type="protein sequence ID" value="EEW93933.1"/>
    <property type="molecule type" value="Genomic_DNA"/>
</dbReference>
<dbReference type="InterPro" id="IPR038734">
    <property type="entry name" value="YhaN_AAA"/>
</dbReference>
<dbReference type="STRING" id="626369.HMPREF0446_00815"/>
<evidence type="ECO:0000313" key="4">
    <source>
        <dbReference type="Proteomes" id="UP000002939"/>
    </source>
</evidence>
<dbReference type="PANTHER" id="PTHR41259:SF1">
    <property type="entry name" value="DOUBLE-STRAND BREAK REPAIR RAD50 ATPASE, PUTATIVE-RELATED"/>
    <property type="match status" value="1"/>
</dbReference>
<dbReference type="RefSeq" id="WP_006703088.1">
    <property type="nucleotide sequence ID" value="NZ_KI391971.1"/>
</dbReference>
<evidence type="ECO:0000256" key="1">
    <source>
        <dbReference type="SAM" id="Coils"/>
    </source>
</evidence>